<feature type="chain" id="PRO_5047350580" evidence="2">
    <location>
        <begin position="31"/>
        <end position="110"/>
    </location>
</feature>
<dbReference type="RefSeq" id="WP_052428735.1">
    <property type="nucleotide sequence ID" value="NZ_CP092427.2"/>
</dbReference>
<gene>
    <name evidence="3" type="ORF">MJO55_06805</name>
</gene>
<sequence>MRALSSMAAPVLVAAGLVVVPMASAPNASAGCVKTNGISVCDSGSEAGSGPSVPYPCDLDWYCYDGSTWDLGLDIDVPPPPRPDNSLPRPDRGRPGTPGGGGGGGIGGRR</sequence>
<keyword evidence="4" id="KW-1185">Reference proteome</keyword>
<name>A0ABY3UKW7_9MYCO</name>
<accession>A0ABY3UKW7</accession>
<evidence type="ECO:0000313" key="4">
    <source>
        <dbReference type="Proteomes" id="UP001055159"/>
    </source>
</evidence>
<organism evidence="3 4">
    <name type="scientific">Mycolicibacterium rufum</name>
    <dbReference type="NCBI Taxonomy" id="318424"/>
    <lineage>
        <taxon>Bacteria</taxon>
        <taxon>Bacillati</taxon>
        <taxon>Actinomycetota</taxon>
        <taxon>Actinomycetes</taxon>
        <taxon>Mycobacteriales</taxon>
        <taxon>Mycobacteriaceae</taxon>
        <taxon>Mycolicibacterium</taxon>
    </lineage>
</organism>
<dbReference type="EMBL" id="CP092427">
    <property type="protein sequence ID" value="ULP38131.1"/>
    <property type="molecule type" value="Genomic_DNA"/>
</dbReference>
<dbReference type="PROSITE" id="PS51257">
    <property type="entry name" value="PROKAR_LIPOPROTEIN"/>
    <property type="match status" value="1"/>
</dbReference>
<evidence type="ECO:0000313" key="3">
    <source>
        <dbReference type="EMBL" id="ULP38131.1"/>
    </source>
</evidence>
<proteinExistence type="predicted"/>
<protein>
    <submittedName>
        <fullName evidence="3">Uncharacterized protein</fullName>
    </submittedName>
</protein>
<evidence type="ECO:0000256" key="2">
    <source>
        <dbReference type="SAM" id="SignalP"/>
    </source>
</evidence>
<reference evidence="3" key="1">
    <citation type="submission" date="2022-08" db="EMBL/GenBank/DDBJ databases">
        <title>Whole genome sequencing of non-tuberculosis mycobacteria type-strains.</title>
        <authorList>
            <person name="Igarashi Y."/>
            <person name="Osugi A."/>
            <person name="Mitarai S."/>
        </authorList>
    </citation>
    <scope>NUCLEOTIDE SEQUENCE</scope>
    <source>
        <strain evidence="3">JCM 16372</strain>
    </source>
</reference>
<dbReference type="Proteomes" id="UP001055159">
    <property type="component" value="Chromosome"/>
</dbReference>
<feature type="region of interest" description="Disordered" evidence="1">
    <location>
        <begin position="73"/>
        <end position="110"/>
    </location>
</feature>
<keyword evidence="2" id="KW-0732">Signal</keyword>
<feature type="compositionally biased region" description="Gly residues" evidence="1">
    <location>
        <begin position="96"/>
        <end position="110"/>
    </location>
</feature>
<feature type="signal peptide" evidence="2">
    <location>
        <begin position="1"/>
        <end position="30"/>
    </location>
</feature>
<evidence type="ECO:0000256" key="1">
    <source>
        <dbReference type="SAM" id="MobiDB-lite"/>
    </source>
</evidence>